<evidence type="ECO:0000313" key="3">
    <source>
        <dbReference type="Proteomes" id="UP001597216"/>
    </source>
</evidence>
<organism evidence="2 3">
    <name type="scientific">Phenylobacterium conjunctum</name>
    <dbReference type="NCBI Taxonomy" id="1298959"/>
    <lineage>
        <taxon>Bacteria</taxon>
        <taxon>Pseudomonadati</taxon>
        <taxon>Pseudomonadota</taxon>
        <taxon>Alphaproteobacteria</taxon>
        <taxon>Caulobacterales</taxon>
        <taxon>Caulobacteraceae</taxon>
        <taxon>Phenylobacterium</taxon>
    </lineage>
</organism>
<dbReference type="Proteomes" id="UP001597216">
    <property type="component" value="Unassembled WGS sequence"/>
</dbReference>
<evidence type="ECO:0000256" key="1">
    <source>
        <dbReference type="SAM" id="Phobius"/>
    </source>
</evidence>
<name>A0ABW3T1N7_9CAUL</name>
<dbReference type="EMBL" id="JBHTLQ010000011">
    <property type="protein sequence ID" value="MFD1190291.1"/>
    <property type="molecule type" value="Genomic_DNA"/>
</dbReference>
<keyword evidence="1" id="KW-1133">Transmembrane helix</keyword>
<keyword evidence="1" id="KW-0472">Membrane</keyword>
<protein>
    <recommendedName>
        <fullName evidence="4">Two pore domain potassium channel family protein</fullName>
    </recommendedName>
</protein>
<proteinExistence type="predicted"/>
<feature type="transmembrane region" description="Helical" evidence="1">
    <location>
        <begin position="20"/>
        <end position="42"/>
    </location>
</feature>
<evidence type="ECO:0008006" key="4">
    <source>
        <dbReference type="Google" id="ProtNLM"/>
    </source>
</evidence>
<dbReference type="RefSeq" id="WP_374344984.1">
    <property type="nucleotide sequence ID" value="NZ_JBHTLQ010000011.1"/>
</dbReference>
<comment type="caution">
    <text evidence="2">The sequence shown here is derived from an EMBL/GenBank/DDBJ whole genome shotgun (WGS) entry which is preliminary data.</text>
</comment>
<keyword evidence="1" id="KW-0812">Transmembrane</keyword>
<evidence type="ECO:0000313" key="2">
    <source>
        <dbReference type="EMBL" id="MFD1190291.1"/>
    </source>
</evidence>
<feature type="transmembrane region" description="Helical" evidence="1">
    <location>
        <begin position="77"/>
        <end position="99"/>
    </location>
</feature>
<sequence>MAYERARQRLAPTSVFIGRVLTNLLVVLMLVAASLAVGMWGYHTLEGEPWIDAFADASMILSGMGPLNPLQNDQAKLFAGAYALYSGLFLVAAAGLILSPVLHRILHRMHAADEDENPPET</sequence>
<accession>A0ABW3T1N7</accession>
<gene>
    <name evidence="2" type="ORF">ACFQ27_06835</name>
</gene>
<reference evidence="3" key="1">
    <citation type="journal article" date="2019" name="Int. J. Syst. Evol. Microbiol.">
        <title>The Global Catalogue of Microorganisms (GCM) 10K type strain sequencing project: providing services to taxonomists for standard genome sequencing and annotation.</title>
        <authorList>
            <consortium name="The Broad Institute Genomics Platform"/>
            <consortium name="The Broad Institute Genome Sequencing Center for Infectious Disease"/>
            <person name="Wu L."/>
            <person name="Ma J."/>
        </authorList>
    </citation>
    <scope>NUCLEOTIDE SEQUENCE [LARGE SCALE GENOMIC DNA]</scope>
    <source>
        <strain evidence="3">CCUG 55074</strain>
    </source>
</reference>
<keyword evidence="3" id="KW-1185">Reference proteome</keyword>